<evidence type="ECO:0000256" key="1">
    <source>
        <dbReference type="SAM" id="MobiDB-lite"/>
    </source>
</evidence>
<keyword evidence="2" id="KW-1185">Reference proteome</keyword>
<feature type="compositionally biased region" description="Basic and acidic residues" evidence="1">
    <location>
        <begin position="1"/>
        <end position="11"/>
    </location>
</feature>
<accession>A0A6J3LTT1</accession>
<dbReference type="AlphaFoldDB" id="A0A6J3LTT1"/>
<dbReference type="RefSeq" id="XP_033455063.1">
    <property type="nucleotide sequence ID" value="XM_033606061.1"/>
</dbReference>
<name>A0A6J3LTT1_9PEZI</name>
<feature type="compositionally biased region" description="Basic and acidic residues" evidence="1">
    <location>
        <begin position="50"/>
        <end position="59"/>
    </location>
</feature>
<proteinExistence type="predicted"/>
<feature type="region of interest" description="Disordered" evidence="1">
    <location>
        <begin position="1"/>
        <end position="68"/>
    </location>
</feature>
<reference evidence="3" key="1">
    <citation type="submission" date="2020-01" db="EMBL/GenBank/DDBJ databases">
        <authorList>
            <consortium name="DOE Joint Genome Institute"/>
            <person name="Haridas S."/>
            <person name="Albert R."/>
            <person name="Binder M."/>
            <person name="Bloem J."/>
            <person name="Labutti K."/>
            <person name="Salamov A."/>
            <person name="Andreopoulos B."/>
            <person name="Baker S.E."/>
            <person name="Barry K."/>
            <person name="Bills G."/>
            <person name="Bluhm B.H."/>
            <person name="Cannon C."/>
            <person name="Castanera R."/>
            <person name="Culley D.E."/>
            <person name="Daum C."/>
            <person name="Ezra D."/>
            <person name="Gonzalez J.B."/>
            <person name="Henrissat B."/>
            <person name="Kuo A."/>
            <person name="Liang C."/>
            <person name="Lipzen A."/>
            <person name="Lutzoni F."/>
            <person name="Magnuson J."/>
            <person name="Mondo S."/>
            <person name="Nolan M."/>
            <person name="Ohm R."/>
            <person name="Pangilinan J."/>
            <person name="Park H.-J."/>
            <person name="Ramirez L."/>
            <person name="Alfaro M."/>
            <person name="Sun H."/>
            <person name="Tritt A."/>
            <person name="Yoshinaga Y."/>
            <person name="Zwiers L.-H."/>
            <person name="Turgeon B.G."/>
            <person name="Goodwin S.B."/>
            <person name="Spatafora J.W."/>
            <person name="Crous P.W."/>
            <person name="Grigoriev I.V."/>
        </authorList>
    </citation>
    <scope>NUCLEOTIDE SEQUENCE</scope>
    <source>
        <strain evidence="3">CBS 342.82</strain>
    </source>
</reference>
<dbReference type="Proteomes" id="UP000504637">
    <property type="component" value="Unplaced"/>
</dbReference>
<feature type="compositionally biased region" description="Basic and acidic residues" evidence="1">
    <location>
        <begin position="21"/>
        <end position="39"/>
    </location>
</feature>
<protein>
    <submittedName>
        <fullName evidence="3">Uncharacterized protein</fullName>
    </submittedName>
</protein>
<reference evidence="3" key="3">
    <citation type="submission" date="2025-08" db="UniProtKB">
        <authorList>
            <consortium name="RefSeq"/>
        </authorList>
    </citation>
    <scope>IDENTIFICATION</scope>
    <source>
        <strain evidence="3">CBS 342.82</strain>
    </source>
</reference>
<sequence length="68" mass="7925">MKKGGEEVEEKRRKKRRRRREKIEGRRRGGGRRPPERAKAGRWTPTPTKGGERRMENDAHPALPIPSV</sequence>
<organism evidence="3">
    <name type="scientific">Dissoconium aciculare CBS 342.82</name>
    <dbReference type="NCBI Taxonomy" id="1314786"/>
    <lineage>
        <taxon>Eukaryota</taxon>
        <taxon>Fungi</taxon>
        <taxon>Dikarya</taxon>
        <taxon>Ascomycota</taxon>
        <taxon>Pezizomycotina</taxon>
        <taxon>Dothideomycetes</taxon>
        <taxon>Dothideomycetidae</taxon>
        <taxon>Mycosphaerellales</taxon>
        <taxon>Dissoconiaceae</taxon>
        <taxon>Dissoconium</taxon>
    </lineage>
</organism>
<evidence type="ECO:0000313" key="3">
    <source>
        <dbReference type="RefSeq" id="XP_033455063.1"/>
    </source>
</evidence>
<reference evidence="3" key="2">
    <citation type="submission" date="2020-04" db="EMBL/GenBank/DDBJ databases">
        <authorList>
            <consortium name="NCBI Genome Project"/>
        </authorList>
    </citation>
    <scope>NUCLEOTIDE SEQUENCE</scope>
    <source>
        <strain evidence="3">CBS 342.82</strain>
    </source>
</reference>
<dbReference type="GeneID" id="54363861"/>
<gene>
    <name evidence="3" type="ORF">K489DRAFT_385292</name>
</gene>
<evidence type="ECO:0000313" key="2">
    <source>
        <dbReference type="Proteomes" id="UP000504637"/>
    </source>
</evidence>